<gene>
    <name evidence="1" type="ORF">EGW08_007841</name>
</gene>
<name>A0A433TRY8_ELYCH</name>
<evidence type="ECO:0000313" key="1">
    <source>
        <dbReference type="EMBL" id="RUS84379.1"/>
    </source>
</evidence>
<proteinExistence type="predicted"/>
<protein>
    <submittedName>
        <fullName evidence="1">Uncharacterized protein</fullName>
    </submittedName>
</protein>
<accession>A0A433TRY8</accession>
<organism evidence="1 2">
    <name type="scientific">Elysia chlorotica</name>
    <name type="common">Eastern emerald elysia</name>
    <name type="synonym">Sea slug</name>
    <dbReference type="NCBI Taxonomy" id="188477"/>
    <lineage>
        <taxon>Eukaryota</taxon>
        <taxon>Metazoa</taxon>
        <taxon>Spiralia</taxon>
        <taxon>Lophotrochozoa</taxon>
        <taxon>Mollusca</taxon>
        <taxon>Gastropoda</taxon>
        <taxon>Heterobranchia</taxon>
        <taxon>Euthyneura</taxon>
        <taxon>Panpulmonata</taxon>
        <taxon>Sacoglossa</taxon>
        <taxon>Placobranchoidea</taxon>
        <taxon>Plakobranchidae</taxon>
        <taxon>Elysia</taxon>
    </lineage>
</organism>
<dbReference type="Proteomes" id="UP000271974">
    <property type="component" value="Unassembled WGS sequence"/>
</dbReference>
<feature type="non-terminal residue" evidence="1">
    <location>
        <position position="1"/>
    </location>
</feature>
<dbReference type="AlphaFoldDB" id="A0A433TRY8"/>
<comment type="caution">
    <text evidence="1">The sequence shown here is derived from an EMBL/GenBank/DDBJ whole genome shotgun (WGS) entry which is preliminary data.</text>
</comment>
<sequence>LFLVAELREPQFVGPGEQHKLVRWDDQVKDVWHHEPDVPRVLEARAIALQDVDYELVRARHDDVDQVDGQDHQHLPGLQLLKHLYLIFFIAEVENNGCDNHFSDAEKHVMTKESVKLLVVVA</sequence>
<keyword evidence="2" id="KW-1185">Reference proteome</keyword>
<dbReference type="EMBL" id="RQTK01000207">
    <property type="protein sequence ID" value="RUS84379.1"/>
    <property type="molecule type" value="Genomic_DNA"/>
</dbReference>
<evidence type="ECO:0000313" key="2">
    <source>
        <dbReference type="Proteomes" id="UP000271974"/>
    </source>
</evidence>
<reference evidence="1 2" key="1">
    <citation type="submission" date="2019-01" db="EMBL/GenBank/DDBJ databases">
        <title>A draft genome assembly of the solar-powered sea slug Elysia chlorotica.</title>
        <authorList>
            <person name="Cai H."/>
            <person name="Li Q."/>
            <person name="Fang X."/>
            <person name="Li J."/>
            <person name="Curtis N.E."/>
            <person name="Altenburger A."/>
            <person name="Shibata T."/>
            <person name="Feng M."/>
            <person name="Maeda T."/>
            <person name="Schwartz J.A."/>
            <person name="Shigenobu S."/>
            <person name="Lundholm N."/>
            <person name="Nishiyama T."/>
            <person name="Yang H."/>
            <person name="Hasebe M."/>
            <person name="Li S."/>
            <person name="Pierce S.K."/>
            <person name="Wang J."/>
        </authorList>
    </citation>
    <scope>NUCLEOTIDE SEQUENCE [LARGE SCALE GENOMIC DNA]</scope>
    <source>
        <strain evidence="1">EC2010</strain>
        <tissue evidence="1">Whole organism of an adult</tissue>
    </source>
</reference>
<feature type="non-terminal residue" evidence="1">
    <location>
        <position position="122"/>
    </location>
</feature>